<organism evidence="2 3">
    <name type="scientific">Dreissena polymorpha</name>
    <name type="common">Zebra mussel</name>
    <name type="synonym">Mytilus polymorpha</name>
    <dbReference type="NCBI Taxonomy" id="45954"/>
    <lineage>
        <taxon>Eukaryota</taxon>
        <taxon>Metazoa</taxon>
        <taxon>Spiralia</taxon>
        <taxon>Lophotrochozoa</taxon>
        <taxon>Mollusca</taxon>
        <taxon>Bivalvia</taxon>
        <taxon>Autobranchia</taxon>
        <taxon>Heteroconchia</taxon>
        <taxon>Euheterodonta</taxon>
        <taxon>Imparidentia</taxon>
        <taxon>Neoheterodontei</taxon>
        <taxon>Myida</taxon>
        <taxon>Dreissenoidea</taxon>
        <taxon>Dreissenidae</taxon>
        <taxon>Dreissena</taxon>
    </lineage>
</organism>
<proteinExistence type="predicted"/>
<dbReference type="EMBL" id="JAIWYP010000005">
    <property type="protein sequence ID" value="KAH3818411.1"/>
    <property type="molecule type" value="Genomic_DNA"/>
</dbReference>
<dbReference type="Proteomes" id="UP000828390">
    <property type="component" value="Unassembled WGS sequence"/>
</dbReference>
<keyword evidence="3" id="KW-1185">Reference proteome</keyword>
<name>A0A9D4GN24_DREPO</name>
<feature type="compositionally biased region" description="Basic and acidic residues" evidence="1">
    <location>
        <begin position="129"/>
        <end position="144"/>
    </location>
</feature>
<reference evidence="2" key="2">
    <citation type="submission" date="2020-11" db="EMBL/GenBank/DDBJ databases">
        <authorList>
            <person name="McCartney M.A."/>
            <person name="Auch B."/>
            <person name="Kono T."/>
            <person name="Mallez S."/>
            <person name="Becker A."/>
            <person name="Gohl D.M."/>
            <person name="Silverstein K.A.T."/>
            <person name="Koren S."/>
            <person name="Bechman K.B."/>
            <person name="Herman A."/>
            <person name="Abrahante J.E."/>
            <person name="Garbe J."/>
        </authorList>
    </citation>
    <scope>NUCLEOTIDE SEQUENCE</scope>
    <source>
        <strain evidence="2">Duluth1</strain>
        <tissue evidence="2">Whole animal</tissue>
    </source>
</reference>
<comment type="caution">
    <text evidence="2">The sequence shown here is derived from an EMBL/GenBank/DDBJ whole genome shotgun (WGS) entry which is preliminary data.</text>
</comment>
<evidence type="ECO:0000313" key="2">
    <source>
        <dbReference type="EMBL" id="KAH3818411.1"/>
    </source>
</evidence>
<evidence type="ECO:0000313" key="3">
    <source>
        <dbReference type="Proteomes" id="UP000828390"/>
    </source>
</evidence>
<accession>A0A9D4GN24</accession>
<feature type="region of interest" description="Disordered" evidence="1">
    <location>
        <begin position="116"/>
        <end position="159"/>
    </location>
</feature>
<evidence type="ECO:0000256" key="1">
    <source>
        <dbReference type="SAM" id="MobiDB-lite"/>
    </source>
</evidence>
<protein>
    <submittedName>
        <fullName evidence="2">Uncharacterized protein</fullName>
    </submittedName>
</protein>
<gene>
    <name evidence="2" type="ORF">DPMN_120024</name>
</gene>
<reference evidence="2" key="1">
    <citation type="journal article" date="2019" name="bioRxiv">
        <title>The Genome of the Zebra Mussel, Dreissena polymorpha: A Resource for Invasive Species Research.</title>
        <authorList>
            <person name="McCartney M.A."/>
            <person name="Auch B."/>
            <person name="Kono T."/>
            <person name="Mallez S."/>
            <person name="Zhang Y."/>
            <person name="Obille A."/>
            <person name="Becker A."/>
            <person name="Abrahante J.E."/>
            <person name="Garbe J."/>
            <person name="Badalamenti J.P."/>
            <person name="Herman A."/>
            <person name="Mangelson H."/>
            <person name="Liachko I."/>
            <person name="Sullivan S."/>
            <person name="Sone E.D."/>
            <person name="Koren S."/>
            <person name="Silverstein K.A.T."/>
            <person name="Beckman K.B."/>
            <person name="Gohl D.M."/>
        </authorList>
    </citation>
    <scope>NUCLEOTIDE SEQUENCE</scope>
    <source>
        <strain evidence="2">Duluth1</strain>
        <tissue evidence="2">Whole animal</tissue>
    </source>
</reference>
<dbReference type="AlphaFoldDB" id="A0A9D4GN24"/>
<sequence length="159" mass="18167">MLYVSKCRRPIFEQRCYRLTNRQTDVQTYNQTDTPTDITRIAMVNYKLADAVVIVLIVQTDLQSSLYISCELALTNKNRIKTEWLQKYKFTLSCEPLTETTVPDSLPDRLDTFQTLQDSDAGARQSPRQAEHLPDTPRHGHDGARQSPRQAGHLPDTSS</sequence>